<sequence>MATRRGVGIIFRQFLRQTKNNRINTTIIPTACYSTDKEEITTNPFFEKYAGKIKRAQGSESNDNPNQSKTSSSNFYENALDEELENFKAKSKKTKSTISPNSRSGSQSLYGQKSLDAIMNLEKVKEESASTIEELWREYHRDKDSVSAVIPAEMYDKIQERAKQYPIFIYPIPRNEGYELMVGEFLEDQVYLTSVINYQTLGENSPWLIAFTHFTELKESKGIVLMVAEVDTNHLATHEAMFIANLIQLYYGTDDENKLSLLKTFNLNPDQFNHMSVIEEMQRSTVQASVDE</sequence>
<comment type="caution">
    <text evidence="6">The sequence shown here is derived from an EMBL/GenBank/DDBJ whole genome shotgun (WGS) entry which is preliminary data.</text>
</comment>
<dbReference type="GO" id="GO:0033615">
    <property type="term" value="P:mitochondrial proton-transporting ATP synthase complex assembly"/>
    <property type="evidence" value="ECO:0007669"/>
    <property type="project" value="TreeGrafter"/>
</dbReference>
<evidence type="ECO:0000256" key="5">
    <source>
        <dbReference type="SAM" id="MobiDB-lite"/>
    </source>
</evidence>
<evidence type="ECO:0000256" key="1">
    <source>
        <dbReference type="ARBA" id="ARBA00004173"/>
    </source>
</evidence>
<reference evidence="6" key="1">
    <citation type="submission" date="2020-04" db="EMBL/GenBank/DDBJ databases">
        <authorList>
            <person name="Alioto T."/>
            <person name="Alioto T."/>
            <person name="Gomez Garrido J."/>
        </authorList>
    </citation>
    <scope>NUCLEOTIDE SEQUENCE</scope>
    <source>
        <strain evidence="6">A484AB</strain>
    </source>
</reference>
<proteinExistence type="inferred from homology"/>
<evidence type="ECO:0000313" key="7">
    <source>
        <dbReference type="Proteomes" id="UP001152795"/>
    </source>
</evidence>
<feature type="compositionally biased region" description="Polar residues" evidence="5">
    <location>
        <begin position="98"/>
        <end position="109"/>
    </location>
</feature>
<evidence type="ECO:0000256" key="4">
    <source>
        <dbReference type="ARBA" id="ARBA00023128"/>
    </source>
</evidence>
<dbReference type="EMBL" id="CACRXK020006706">
    <property type="protein sequence ID" value="CAB4010194.1"/>
    <property type="molecule type" value="Genomic_DNA"/>
</dbReference>
<evidence type="ECO:0000256" key="3">
    <source>
        <dbReference type="ARBA" id="ARBA00022946"/>
    </source>
</evidence>
<keyword evidence="4" id="KW-0496">Mitochondrion</keyword>
<dbReference type="OrthoDB" id="16535at2759"/>
<dbReference type="InterPro" id="IPR010591">
    <property type="entry name" value="ATP11"/>
</dbReference>
<comment type="subcellular location">
    <subcellularLocation>
        <location evidence="1">Mitochondrion</location>
    </subcellularLocation>
</comment>
<dbReference type="PANTHER" id="PTHR13126">
    <property type="entry name" value="CHAPERONE ATP11"/>
    <property type="match status" value="1"/>
</dbReference>
<dbReference type="Pfam" id="PF06644">
    <property type="entry name" value="ATP11"/>
    <property type="match status" value="1"/>
</dbReference>
<dbReference type="GO" id="GO:0005739">
    <property type="term" value="C:mitochondrion"/>
    <property type="evidence" value="ECO:0007669"/>
    <property type="project" value="UniProtKB-SubCell"/>
</dbReference>
<keyword evidence="7" id="KW-1185">Reference proteome</keyword>
<name>A0A6S7HWT5_PARCT</name>
<dbReference type="PANTHER" id="PTHR13126:SF0">
    <property type="entry name" value="ATP SYNTHASE MITOCHONDRIAL F1 COMPLEX ASSEMBLY FACTOR 1"/>
    <property type="match status" value="1"/>
</dbReference>
<evidence type="ECO:0000313" key="6">
    <source>
        <dbReference type="EMBL" id="CAB4010194.1"/>
    </source>
</evidence>
<dbReference type="AlphaFoldDB" id="A0A6S7HWT5"/>
<gene>
    <name evidence="6" type="ORF">PACLA_8A006902</name>
</gene>
<evidence type="ECO:0000256" key="2">
    <source>
        <dbReference type="ARBA" id="ARBA00009116"/>
    </source>
</evidence>
<accession>A0A6S7HWT5</accession>
<feature type="region of interest" description="Disordered" evidence="5">
    <location>
        <begin position="88"/>
        <end position="109"/>
    </location>
</feature>
<organism evidence="6 7">
    <name type="scientific">Paramuricea clavata</name>
    <name type="common">Red gorgonian</name>
    <name type="synonym">Violescent sea-whip</name>
    <dbReference type="NCBI Taxonomy" id="317549"/>
    <lineage>
        <taxon>Eukaryota</taxon>
        <taxon>Metazoa</taxon>
        <taxon>Cnidaria</taxon>
        <taxon>Anthozoa</taxon>
        <taxon>Octocorallia</taxon>
        <taxon>Malacalcyonacea</taxon>
        <taxon>Plexauridae</taxon>
        <taxon>Paramuricea</taxon>
    </lineage>
</organism>
<keyword evidence="3" id="KW-0809">Transit peptide</keyword>
<dbReference type="Proteomes" id="UP001152795">
    <property type="component" value="Unassembled WGS sequence"/>
</dbReference>
<comment type="similarity">
    <text evidence="2">Belongs to the ATP11 family.</text>
</comment>
<protein>
    <submittedName>
        <fullName evidence="6">ATP synthase mitochondrial F1 complex assembly factor 1</fullName>
    </submittedName>
</protein>